<sequence>MQKQTFLITGAANRIGAAMAKGMAEDGHNVVIHYNHSDTEAAQLADELNAKGYSAAIEGADLTDAEQYDTLIERASKHFGPITGLINNASLFKPDTIDDLTHEMWHKHFSVHAEATMFLAKHFAAQLPNDQAGLIVNMIDQRVWALKPSFFSYTLSKSVLWTATRTLAQGLAPRIRVNAIGPGPTLQNEHQTEEDFKEELESLPLKTGPALNEIVDTIRYFLRAKSVTGQMIAMDGGQHLIWADLGETN</sequence>
<dbReference type="RefSeq" id="WP_117395316.1">
    <property type="nucleotide sequence ID" value="NZ_CP021330.1"/>
</dbReference>
<evidence type="ECO:0000313" key="4">
    <source>
        <dbReference type="Proteomes" id="UP000258927"/>
    </source>
</evidence>
<evidence type="ECO:0000256" key="2">
    <source>
        <dbReference type="ARBA" id="ARBA00023002"/>
    </source>
</evidence>
<dbReference type="PRINTS" id="PR00081">
    <property type="entry name" value="GDHRDH"/>
</dbReference>
<dbReference type="InterPro" id="IPR002347">
    <property type="entry name" value="SDR_fam"/>
</dbReference>
<dbReference type="InterPro" id="IPR036291">
    <property type="entry name" value="NAD(P)-bd_dom_sf"/>
</dbReference>
<dbReference type="Gene3D" id="3.40.50.720">
    <property type="entry name" value="NAD(P)-binding Rossmann-like Domain"/>
    <property type="match status" value="1"/>
</dbReference>
<dbReference type="AlphaFoldDB" id="A0A2R4MD05"/>
<proteinExistence type="inferred from homology"/>
<dbReference type="KEGG" id="mmyr:MXMO3_01283"/>
<reference evidence="3 4" key="1">
    <citation type="submission" date="2017-05" db="EMBL/GenBank/DDBJ databases">
        <title>Genome Analysis of Maritalea myrionectae HL2708#5.</title>
        <authorList>
            <consortium name="Cotde Inc.-PKNU"/>
            <person name="Jang D."/>
            <person name="Oh H.-M."/>
        </authorList>
    </citation>
    <scope>NUCLEOTIDE SEQUENCE [LARGE SCALE GENOMIC DNA]</scope>
    <source>
        <strain evidence="3 4">HL2708#5</strain>
    </source>
</reference>
<keyword evidence="4" id="KW-1185">Reference proteome</keyword>
<comment type="similarity">
    <text evidence="1">Belongs to the short-chain dehydrogenases/reductases (SDR) family.</text>
</comment>
<dbReference type="PANTHER" id="PTHR43639">
    <property type="entry name" value="OXIDOREDUCTASE, SHORT-CHAIN DEHYDROGENASE/REDUCTASE FAMILY (AFU_ORTHOLOGUE AFUA_5G02870)"/>
    <property type="match status" value="1"/>
</dbReference>
<accession>A0A2R4MD05</accession>
<evidence type="ECO:0000256" key="1">
    <source>
        <dbReference type="ARBA" id="ARBA00006484"/>
    </source>
</evidence>
<dbReference type="EMBL" id="CP021330">
    <property type="protein sequence ID" value="AVX03814.1"/>
    <property type="molecule type" value="Genomic_DNA"/>
</dbReference>
<dbReference type="GO" id="GO:0016491">
    <property type="term" value="F:oxidoreductase activity"/>
    <property type="evidence" value="ECO:0007669"/>
    <property type="project" value="UniProtKB-KW"/>
</dbReference>
<name>A0A2R4MD05_9HYPH</name>
<gene>
    <name evidence="3" type="ORF">MXMO3_01283</name>
</gene>
<evidence type="ECO:0000313" key="3">
    <source>
        <dbReference type="EMBL" id="AVX03814.1"/>
    </source>
</evidence>
<dbReference type="Pfam" id="PF13561">
    <property type="entry name" value="adh_short_C2"/>
    <property type="match status" value="1"/>
</dbReference>
<protein>
    <submittedName>
        <fullName evidence="3">3-oxoacyl-[acyl-carrier-protein] reductase</fullName>
    </submittedName>
</protein>
<dbReference type="SUPFAM" id="SSF51735">
    <property type="entry name" value="NAD(P)-binding Rossmann-fold domains"/>
    <property type="match status" value="1"/>
</dbReference>
<organism evidence="3 4">
    <name type="scientific">Maritalea myrionectae</name>
    <dbReference type="NCBI Taxonomy" id="454601"/>
    <lineage>
        <taxon>Bacteria</taxon>
        <taxon>Pseudomonadati</taxon>
        <taxon>Pseudomonadota</taxon>
        <taxon>Alphaproteobacteria</taxon>
        <taxon>Hyphomicrobiales</taxon>
        <taxon>Devosiaceae</taxon>
        <taxon>Maritalea</taxon>
    </lineage>
</organism>
<dbReference type="Proteomes" id="UP000258927">
    <property type="component" value="Chromosome"/>
</dbReference>
<dbReference type="NCBIfam" id="NF006597">
    <property type="entry name" value="PRK09134.1"/>
    <property type="match status" value="1"/>
</dbReference>
<dbReference type="PANTHER" id="PTHR43639:SF1">
    <property type="entry name" value="SHORT-CHAIN DEHYDROGENASE_REDUCTASE FAMILY PROTEIN"/>
    <property type="match status" value="1"/>
</dbReference>
<keyword evidence="2" id="KW-0560">Oxidoreductase</keyword>
<dbReference type="STRING" id="1122213.GCA_000423365_01513"/>